<organism evidence="1 2">
    <name type="scientific">Sinanodonta woodiana</name>
    <name type="common">Chinese pond mussel</name>
    <name type="synonym">Anodonta woodiana</name>
    <dbReference type="NCBI Taxonomy" id="1069815"/>
    <lineage>
        <taxon>Eukaryota</taxon>
        <taxon>Metazoa</taxon>
        <taxon>Spiralia</taxon>
        <taxon>Lophotrochozoa</taxon>
        <taxon>Mollusca</taxon>
        <taxon>Bivalvia</taxon>
        <taxon>Autobranchia</taxon>
        <taxon>Heteroconchia</taxon>
        <taxon>Palaeoheterodonta</taxon>
        <taxon>Unionida</taxon>
        <taxon>Unionoidea</taxon>
        <taxon>Unionidae</taxon>
        <taxon>Unioninae</taxon>
        <taxon>Sinanodonta</taxon>
    </lineage>
</organism>
<name>A0ABD3VW50_SINWO</name>
<evidence type="ECO:0000313" key="2">
    <source>
        <dbReference type="Proteomes" id="UP001634394"/>
    </source>
</evidence>
<reference evidence="1 2" key="1">
    <citation type="submission" date="2024-11" db="EMBL/GenBank/DDBJ databases">
        <title>Chromosome-level genome assembly of the freshwater bivalve Anodonta woodiana.</title>
        <authorList>
            <person name="Chen X."/>
        </authorList>
    </citation>
    <scope>NUCLEOTIDE SEQUENCE [LARGE SCALE GENOMIC DNA]</scope>
    <source>
        <strain evidence="1">MN2024</strain>
        <tissue evidence="1">Gills</tissue>
    </source>
</reference>
<gene>
    <name evidence="1" type="ORF">ACJMK2_006275</name>
</gene>
<dbReference type="EMBL" id="JBJQND010000010">
    <property type="protein sequence ID" value="KAL3864610.1"/>
    <property type="molecule type" value="Genomic_DNA"/>
</dbReference>
<sequence length="230" mass="26533">RHRVDFIRSLSSPVSSEGIEWILSDRDHPLCLQKESSGFYQIAIIPCVFRRHRVDFIRSLSSPVSSEGIELILSDCDHPLYLQKASSGFYQIAIISCIFREWILSVCYHHLYLKKASIGFYQLAITPPPPPPPLPCIYRRHRIYVIRSLLSMEGAEGIEWVLLVCYHPLTCLQKAYNGFYQIAIIPCIFRRNRVDLIRSLSSPVSSEGIEWILSDRFHPLCLQKESSGFY</sequence>
<feature type="non-terminal residue" evidence="1">
    <location>
        <position position="1"/>
    </location>
</feature>
<evidence type="ECO:0008006" key="3">
    <source>
        <dbReference type="Google" id="ProtNLM"/>
    </source>
</evidence>
<dbReference type="Proteomes" id="UP001634394">
    <property type="component" value="Unassembled WGS sequence"/>
</dbReference>
<dbReference type="AlphaFoldDB" id="A0ABD3VW50"/>
<proteinExistence type="predicted"/>
<protein>
    <recommendedName>
        <fullName evidence="3">Maturase K</fullName>
    </recommendedName>
</protein>
<accession>A0ABD3VW50</accession>
<comment type="caution">
    <text evidence="1">The sequence shown here is derived from an EMBL/GenBank/DDBJ whole genome shotgun (WGS) entry which is preliminary data.</text>
</comment>
<evidence type="ECO:0000313" key="1">
    <source>
        <dbReference type="EMBL" id="KAL3864610.1"/>
    </source>
</evidence>
<keyword evidence="2" id="KW-1185">Reference proteome</keyword>